<reference evidence="1 2" key="1">
    <citation type="submission" date="2024-07" db="EMBL/GenBank/DDBJ databases">
        <title>Section-level genome sequencing and comparative genomics of Aspergillus sections Usti and Cavernicolus.</title>
        <authorList>
            <consortium name="Lawrence Berkeley National Laboratory"/>
            <person name="Nybo J.L."/>
            <person name="Vesth T.C."/>
            <person name="Theobald S."/>
            <person name="Frisvad J.C."/>
            <person name="Larsen T.O."/>
            <person name="Kjaerboelling I."/>
            <person name="Rothschild-Mancinelli K."/>
            <person name="Lyhne E.K."/>
            <person name="Kogle M.E."/>
            <person name="Barry K."/>
            <person name="Clum A."/>
            <person name="Na H."/>
            <person name="Ledsgaard L."/>
            <person name="Lin J."/>
            <person name="Lipzen A."/>
            <person name="Kuo A."/>
            <person name="Riley R."/>
            <person name="Mondo S."/>
            <person name="Labutti K."/>
            <person name="Haridas S."/>
            <person name="Pangalinan J."/>
            <person name="Salamov A.A."/>
            <person name="Simmons B.A."/>
            <person name="Magnuson J.K."/>
            <person name="Chen J."/>
            <person name="Drula E."/>
            <person name="Henrissat B."/>
            <person name="Wiebenga A."/>
            <person name="Lubbers R.J."/>
            <person name="Gomes A.C."/>
            <person name="Makela M.R."/>
            <person name="Stajich J."/>
            <person name="Grigoriev I.V."/>
            <person name="Mortensen U.H."/>
            <person name="De Vries R.P."/>
            <person name="Baker S.E."/>
            <person name="Andersen M.R."/>
        </authorList>
    </citation>
    <scope>NUCLEOTIDE SEQUENCE [LARGE SCALE GENOMIC DNA]</scope>
    <source>
        <strain evidence="1 2">CBS 588.65</strain>
    </source>
</reference>
<accession>A0ABR4H5M0</accession>
<evidence type="ECO:0000313" key="2">
    <source>
        <dbReference type="Proteomes" id="UP001610334"/>
    </source>
</evidence>
<gene>
    <name evidence="1" type="ORF">BJX63DRAFT_304188</name>
</gene>
<protein>
    <submittedName>
        <fullName evidence="1">Uncharacterized protein</fullName>
    </submittedName>
</protein>
<dbReference type="EMBL" id="JBFXLT010000067">
    <property type="protein sequence ID" value="KAL2810768.1"/>
    <property type="molecule type" value="Genomic_DNA"/>
</dbReference>
<keyword evidence="2" id="KW-1185">Reference proteome</keyword>
<organism evidence="1 2">
    <name type="scientific">Aspergillus granulosus</name>
    <dbReference type="NCBI Taxonomy" id="176169"/>
    <lineage>
        <taxon>Eukaryota</taxon>
        <taxon>Fungi</taxon>
        <taxon>Dikarya</taxon>
        <taxon>Ascomycota</taxon>
        <taxon>Pezizomycotina</taxon>
        <taxon>Eurotiomycetes</taxon>
        <taxon>Eurotiomycetidae</taxon>
        <taxon>Eurotiales</taxon>
        <taxon>Aspergillaceae</taxon>
        <taxon>Aspergillus</taxon>
        <taxon>Aspergillus subgen. Nidulantes</taxon>
    </lineage>
</organism>
<proteinExistence type="predicted"/>
<sequence>MRGVAWQWPDSVSLRFRPLDGSSPGWLTGQSGTFGIQFLALVFGLSLWTCRHSPSLCIGIFHLCLNWALPLDSNPEVTNWQLLKSCLLGRRLTLHSPSLNGVNGDTTDSKCTLRPKFGAEMPKFGLNNWPLATPIKKMKPSKSKSSHRIALRPLNKVCTPTSPSSLTNRFKTLRTNRSIPNTLNCAGLGEWTDWLE</sequence>
<evidence type="ECO:0000313" key="1">
    <source>
        <dbReference type="EMBL" id="KAL2810768.1"/>
    </source>
</evidence>
<name>A0ABR4H5M0_9EURO</name>
<comment type="caution">
    <text evidence="1">The sequence shown here is derived from an EMBL/GenBank/DDBJ whole genome shotgun (WGS) entry which is preliminary data.</text>
</comment>
<dbReference type="Proteomes" id="UP001610334">
    <property type="component" value="Unassembled WGS sequence"/>
</dbReference>